<protein>
    <submittedName>
        <fullName evidence="3">Uncharacterized protein</fullName>
    </submittedName>
</protein>
<proteinExistence type="predicted"/>
<dbReference type="InParanoid" id="G9MW24"/>
<comment type="caution">
    <text evidence="3">The sequence shown here is derived from an EMBL/GenBank/DDBJ whole genome shotgun (WGS) entry which is preliminary data.</text>
</comment>
<dbReference type="EMBL" id="ABDF02000072">
    <property type="protein sequence ID" value="EHK21320.1"/>
    <property type="molecule type" value="Genomic_DNA"/>
</dbReference>
<dbReference type="AlphaFoldDB" id="G9MW24"/>
<dbReference type="HOGENOM" id="CLU_2097209_0_0_1"/>
<keyword evidence="2" id="KW-1133">Transmembrane helix</keyword>
<keyword evidence="2" id="KW-0812">Transmembrane</keyword>
<dbReference type="RefSeq" id="XP_013955516.1">
    <property type="nucleotide sequence ID" value="XM_014100041.1"/>
</dbReference>
<evidence type="ECO:0000313" key="4">
    <source>
        <dbReference type="Proteomes" id="UP000007115"/>
    </source>
</evidence>
<reference evidence="3 4" key="1">
    <citation type="journal article" date="2011" name="Genome Biol.">
        <title>Comparative genome sequence analysis underscores mycoparasitism as the ancestral life style of Trichoderma.</title>
        <authorList>
            <person name="Kubicek C.P."/>
            <person name="Herrera-Estrella A."/>
            <person name="Seidl-Seiboth V."/>
            <person name="Martinez D.A."/>
            <person name="Druzhinina I.S."/>
            <person name="Thon M."/>
            <person name="Zeilinger S."/>
            <person name="Casas-Flores S."/>
            <person name="Horwitz B.A."/>
            <person name="Mukherjee P.K."/>
            <person name="Mukherjee M."/>
            <person name="Kredics L."/>
            <person name="Alcaraz L.D."/>
            <person name="Aerts A."/>
            <person name="Antal Z."/>
            <person name="Atanasova L."/>
            <person name="Cervantes-Badillo M.G."/>
            <person name="Challacombe J."/>
            <person name="Chertkov O."/>
            <person name="McCluskey K."/>
            <person name="Coulpier F."/>
            <person name="Deshpande N."/>
            <person name="von Doehren H."/>
            <person name="Ebbole D.J."/>
            <person name="Esquivel-Naranjo E.U."/>
            <person name="Fekete E."/>
            <person name="Flipphi M."/>
            <person name="Glaser F."/>
            <person name="Gomez-Rodriguez E.Y."/>
            <person name="Gruber S."/>
            <person name="Han C."/>
            <person name="Henrissat B."/>
            <person name="Hermosa R."/>
            <person name="Hernandez-Onate M."/>
            <person name="Karaffa L."/>
            <person name="Kosti I."/>
            <person name="Le Crom S."/>
            <person name="Lindquist E."/>
            <person name="Lucas S."/>
            <person name="Luebeck M."/>
            <person name="Luebeck P.S."/>
            <person name="Margeot A."/>
            <person name="Metz B."/>
            <person name="Misra M."/>
            <person name="Nevalainen H."/>
            <person name="Omann M."/>
            <person name="Packer N."/>
            <person name="Perrone G."/>
            <person name="Uresti-Rivera E.E."/>
            <person name="Salamov A."/>
            <person name="Schmoll M."/>
            <person name="Seiboth B."/>
            <person name="Shapiro H."/>
            <person name="Sukno S."/>
            <person name="Tamayo-Ramos J.A."/>
            <person name="Tisch D."/>
            <person name="Wiest A."/>
            <person name="Wilkinson H.H."/>
            <person name="Zhang M."/>
            <person name="Coutinho P.M."/>
            <person name="Kenerley C.M."/>
            <person name="Monte E."/>
            <person name="Baker S.E."/>
            <person name="Grigoriev I.V."/>
        </authorList>
    </citation>
    <scope>NUCLEOTIDE SEQUENCE [LARGE SCALE GENOMIC DNA]</scope>
    <source>
        <strain evidence="4">Gv29-8 / FGSC 10586</strain>
    </source>
</reference>
<keyword evidence="2" id="KW-0472">Membrane</keyword>
<dbReference type="GeneID" id="25791739"/>
<organism evidence="3 4">
    <name type="scientific">Hypocrea virens (strain Gv29-8 / FGSC 10586)</name>
    <name type="common">Gliocladium virens</name>
    <name type="synonym">Trichoderma virens</name>
    <dbReference type="NCBI Taxonomy" id="413071"/>
    <lineage>
        <taxon>Eukaryota</taxon>
        <taxon>Fungi</taxon>
        <taxon>Dikarya</taxon>
        <taxon>Ascomycota</taxon>
        <taxon>Pezizomycotina</taxon>
        <taxon>Sordariomycetes</taxon>
        <taxon>Hypocreomycetidae</taxon>
        <taxon>Hypocreales</taxon>
        <taxon>Hypocreaceae</taxon>
        <taxon>Trichoderma</taxon>
    </lineage>
</organism>
<sequence>MLPRRFYANMRNFDTSTMDSSQQRSHSLFGRQLLESTDPLTKFFVAMYIVLAFCVVVSIWVVRSIQTTVTEEEEEERGRPRQRYERIRQLSESEARAQGFASGVDSDSLMGYPGCV</sequence>
<gene>
    <name evidence="3" type="ORF">TRIVIDRAFT_223092</name>
</gene>
<name>G9MW24_HYPVG</name>
<evidence type="ECO:0000256" key="1">
    <source>
        <dbReference type="SAM" id="MobiDB-lite"/>
    </source>
</evidence>
<accession>G9MW24</accession>
<dbReference type="VEuPathDB" id="FungiDB:TRIVIDRAFT_223092"/>
<feature type="transmembrane region" description="Helical" evidence="2">
    <location>
        <begin position="43"/>
        <end position="62"/>
    </location>
</feature>
<feature type="region of interest" description="Disordered" evidence="1">
    <location>
        <begin position="93"/>
        <end position="116"/>
    </location>
</feature>
<dbReference type="Proteomes" id="UP000007115">
    <property type="component" value="Unassembled WGS sequence"/>
</dbReference>
<evidence type="ECO:0000256" key="2">
    <source>
        <dbReference type="SAM" id="Phobius"/>
    </source>
</evidence>
<keyword evidence="4" id="KW-1185">Reference proteome</keyword>
<evidence type="ECO:0000313" key="3">
    <source>
        <dbReference type="EMBL" id="EHK21320.1"/>
    </source>
</evidence>